<dbReference type="Proteomes" id="UP000438429">
    <property type="component" value="Unassembled WGS sequence"/>
</dbReference>
<reference evidence="2 3" key="1">
    <citation type="submission" date="2019-06" db="EMBL/GenBank/DDBJ databases">
        <title>Draft genomes of female and male turbot (Scophthalmus maximus).</title>
        <authorList>
            <person name="Xu H."/>
            <person name="Xu X.-W."/>
            <person name="Shao C."/>
            <person name="Chen S."/>
        </authorList>
    </citation>
    <scope>NUCLEOTIDE SEQUENCE [LARGE SCALE GENOMIC DNA]</scope>
    <source>
        <strain evidence="2">Ysfricsl-2016a</strain>
        <tissue evidence="2">Blood</tissue>
    </source>
</reference>
<protein>
    <submittedName>
        <fullName evidence="2">Uncharacterized protein</fullName>
    </submittedName>
</protein>
<gene>
    <name evidence="2" type="ORF">F2P81_006749</name>
</gene>
<evidence type="ECO:0000313" key="2">
    <source>
        <dbReference type="EMBL" id="KAF0040851.1"/>
    </source>
</evidence>
<dbReference type="EMBL" id="VEVO01000006">
    <property type="protein sequence ID" value="KAF0040851.1"/>
    <property type="molecule type" value="Genomic_DNA"/>
</dbReference>
<organism evidence="2 3">
    <name type="scientific">Scophthalmus maximus</name>
    <name type="common">Turbot</name>
    <name type="synonym">Psetta maxima</name>
    <dbReference type="NCBI Taxonomy" id="52904"/>
    <lineage>
        <taxon>Eukaryota</taxon>
        <taxon>Metazoa</taxon>
        <taxon>Chordata</taxon>
        <taxon>Craniata</taxon>
        <taxon>Vertebrata</taxon>
        <taxon>Euteleostomi</taxon>
        <taxon>Actinopterygii</taxon>
        <taxon>Neopterygii</taxon>
        <taxon>Teleostei</taxon>
        <taxon>Neoteleostei</taxon>
        <taxon>Acanthomorphata</taxon>
        <taxon>Carangaria</taxon>
        <taxon>Pleuronectiformes</taxon>
        <taxon>Pleuronectoidei</taxon>
        <taxon>Scophthalmidae</taxon>
        <taxon>Scophthalmus</taxon>
    </lineage>
</organism>
<feature type="compositionally biased region" description="Polar residues" evidence="1">
    <location>
        <begin position="80"/>
        <end position="95"/>
    </location>
</feature>
<evidence type="ECO:0000256" key="1">
    <source>
        <dbReference type="SAM" id="MobiDB-lite"/>
    </source>
</evidence>
<accession>A0A6A4TD95</accession>
<comment type="caution">
    <text evidence="2">The sequence shown here is derived from an EMBL/GenBank/DDBJ whole genome shotgun (WGS) entry which is preliminary data.</text>
</comment>
<evidence type="ECO:0000313" key="3">
    <source>
        <dbReference type="Proteomes" id="UP000438429"/>
    </source>
</evidence>
<feature type="region of interest" description="Disordered" evidence="1">
    <location>
        <begin position="80"/>
        <end position="106"/>
    </location>
</feature>
<name>A0A6A4TD95_SCOMX</name>
<sequence>MTRSSLRCRWSDEESVSQTWRWEALTHSLAVGAAARSCRRHVFDSGSVWFTAGVRSDESLDFSDRTCTLVSHWSNQQQQQETVDQTLRRSGSSFCSVEPEHVEPDN</sequence>
<dbReference type="AlphaFoldDB" id="A0A6A4TD95"/>
<proteinExistence type="predicted"/>